<dbReference type="GO" id="GO:0072091">
    <property type="term" value="P:regulation of stem cell proliferation"/>
    <property type="evidence" value="ECO:0007669"/>
    <property type="project" value="UniProtKB-ARBA"/>
</dbReference>
<evidence type="ECO:0000313" key="16">
    <source>
        <dbReference type="Proteomes" id="UP000318571"/>
    </source>
</evidence>
<feature type="region of interest" description="Disordered" evidence="13">
    <location>
        <begin position="131"/>
        <end position="157"/>
    </location>
</feature>
<evidence type="ECO:0000256" key="13">
    <source>
        <dbReference type="SAM" id="MobiDB-lite"/>
    </source>
</evidence>
<feature type="region of interest" description="Disordered" evidence="13">
    <location>
        <begin position="402"/>
        <end position="439"/>
    </location>
</feature>
<dbReference type="GO" id="GO:0060070">
    <property type="term" value="P:canonical Wnt signaling pathway"/>
    <property type="evidence" value="ECO:0007669"/>
    <property type="project" value="TreeGrafter"/>
</dbReference>
<evidence type="ECO:0000256" key="3">
    <source>
        <dbReference type="ARBA" id="ARBA00022687"/>
    </source>
</evidence>
<dbReference type="Proteomes" id="UP000318571">
    <property type="component" value="Chromosome 10"/>
</dbReference>
<dbReference type="SMART" id="SM01366">
    <property type="entry name" value="c-clamp"/>
    <property type="match status" value="1"/>
</dbReference>
<dbReference type="PANTHER" id="PTHR10373">
    <property type="entry name" value="TRANSCRIPTION FACTOR 7 FAMILY MEMBER"/>
    <property type="match status" value="1"/>
</dbReference>
<dbReference type="SMART" id="SM00398">
    <property type="entry name" value="HMG"/>
    <property type="match status" value="1"/>
</dbReference>
<keyword evidence="5 12" id="KW-0238">DNA-binding</keyword>
<feature type="compositionally biased region" description="Low complexity" evidence="13">
    <location>
        <begin position="306"/>
        <end position="315"/>
    </location>
</feature>
<dbReference type="FunFam" id="1.10.30.10:FF:000001">
    <property type="entry name" value="transcription factor 7 isoform X2"/>
    <property type="match status" value="1"/>
</dbReference>
<keyword evidence="8 12" id="KW-0539">Nucleus</keyword>
<dbReference type="GO" id="GO:0035277">
    <property type="term" value="P:spiracle morphogenesis, open tracheal system"/>
    <property type="evidence" value="ECO:0007669"/>
    <property type="project" value="UniProtKB-ARBA"/>
</dbReference>
<evidence type="ECO:0000256" key="12">
    <source>
        <dbReference type="PROSITE-ProRule" id="PRU00267"/>
    </source>
</evidence>
<dbReference type="InterPro" id="IPR009071">
    <property type="entry name" value="HMG_box_dom"/>
</dbReference>
<dbReference type="OMA" id="EHIDQSE"/>
<sequence length="439" mass="48480">MTARSPYLYGDPLSSPPPAHMGTYLDKAGVAGLRPPLYGLPPHAAAAAAAGYPYHMLGADQLAAWHHQAAYGLRPGSPYSLPITSTSLSSMSRFSPTGFLSHPGLAAAVAAGSPVGAGVHGQHLPQHMKQEYGHSRGSHHHSDKDLLSPSKASKRDSHIKKPLNAFMLYMKEMRPVVQAECTLKESAAINQILGRRWHGLSRDEQAKYYEKARAERQKHMQMYPHWNARDNYRFGLKKKKRKRDKADDPAEQAKYYDQARKERQIHMDRYPGWTARDNYAKHKKKKRRKEVIRDGNGGSGGGGVSNGDSAGGASSMKKCRARFGLDQQDLWCKPCSNTLVAIHLFEDPPSVSSQYVPPTPYYDQMPPNSYEDPSFGSPISTPMSQHDLIADMYDMSVPTTAPHSASMSMAQHPNSLGSSKEGYDNSSAPYSNEPKYISL</sequence>
<dbReference type="Pfam" id="PF00505">
    <property type="entry name" value="HMG_box"/>
    <property type="match status" value="1"/>
</dbReference>
<dbReference type="InterPro" id="IPR024940">
    <property type="entry name" value="TCF/LEF"/>
</dbReference>
<dbReference type="CDD" id="cd21996">
    <property type="entry name" value="HMG-box_TCF7-like"/>
    <property type="match status" value="1"/>
</dbReference>
<dbReference type="GO" id="GO:0007500">
    <property type="term" value="P:mesodermal cell fate determination"/>
    <property type="evidence" value="ECO:0007669"/>
    <property type="project" value="UniProtKB-ARBA"/>
</dbReference>
<dbReference type="EMBL" id="VCGU01000458">
    <property type="protein sequence ID" value="TRY63530.1"/>
    <property type="molecule type" value="Genomic_DNA"/>
</dbReference>
<comment type="similarity">
    <text evidence="2">Belongs to the TCF/LEF family.</text>
</comment>
<comment type="caution">
    <text evidence="15">The sequence shown here is derived from an EMBL/GenBank/DDBJ whole genome shotgun (WGS) entry which is preliminary data.</text>
</comment>
<organism evidence="15 16">
    <name type="scientific">Tigriopus californicus</name>
    <name type="common">Marine copepod</name>
    <dbReference type="NCBI Taxonomy" id="6832"/>
    <lineage>
        <taxon>Eukaryota</taxon>
        <taxon>Metazoa</taxon>
        <taxon>Ecdysozoa</taxon>
        <taxon>Arthropoda</taxon>
        <taxon>Crustacea</taxon>
        <taxon>Multicrustacea</taxon>
        <taxon>Hexanauplia</taxon>
        <taxon>Copepoda</taxon>
        <taxon>Harpacticoida</taxon>
        <taxon>Harpacticidae</taxon>
        <taxon>Tigriopus</taxon>
    </lineage>
</organism>
<evidence type="ECO:0000256" key="6">
    <source>
        <dbReference type="ARBA" id="ARBA00023159"/>
    </source>
</evidence>
<gene>
    <name evidence="15" type="ORF">TCAL_16625</name>
</gene>
<evidence type="ECO:0000259" key="14">
    <source>
        <dbReference type="PROSITE" id="PS50118"/>
    </source>
</evidence>
<feature type="compositionally biased region" description="Gly residues" evidence="13">
    <location>
        <begin position="295"/>
        <end position="305"/>
    </location>
</feature>
<feature type="compositionally biased region" description="Polar residues" evidence="13">
    <location>
        <begin position="402"/>
        <end position="430"/>
    </location>
</feature>
<keyword evidence="7" id="KW-0804">Transcription</keyword>
<dbReference type="InterPro" id="IPR036910">
    <property type="entry name" value="HMG_box_dom_sf"/>
</dbReference>
<comment type="subcellular location">
    <subcellularLocation>
        <location evidence="1">Nucleus</location>
    </subcellularLocation>
</comment>
<reference evidence="15 16" key="1">
    <citation type="journal article" date="2018" name="Nat. Ecol. Evol.">
        <title>Genomic signatures of mitonuclear coevolution across populations of Tigriopus californicus.</title>
        <authorList>
            <person name="Barreto F.S."/>
            <person name="Watson E.T."/>
            <person name="Lima T.G."/>
            <person name="Willett C.S."/>
            <person name="Edmands S."/>
            <person name="Li W."/>
            <person name="Burton R.S."/>
        </authorList>
    </citation>
    <scope>NUCLEOTIDE SEQUENCE [LARGE SCALE GENOMIC DNA]</scope>
    <source>
        <strain evidence="15 16">San Diego</strain>
    </source>
</reference>
<dbReference type="PANTHER" id="PTHR10373:SF38">
    <property type="entry name" value="PROTEIN PANGOLIN, ISOFORM J"/>
    <property type="match status" value="1"/>
</dbReference>
<name>A0A553NDL0_TIGCA</name>
<dbReference type="PROSITE" id="PS50118">
    <property type="entry name" value="HMG_BOX_2"/>
    <property type="match status" value="1"/>
</dbReference>
<dbReference type="GO" id="GO:0000981">
    <property type="term" value="F:DNA-binding transcription factor activity, RNA polymerase II-specific"/>
    <property type="evidence" value="ECO:0007669"/>
    <property type="project" value="TreeGrafter"/>
</dbReference>
<dbReference type="Gene3D" id="1.10.30.10">
    <property type="entry name" value="High mobility group box domain"/>
    <property type="match status" value="1"/>
</dbReference>
<evidence type="ECO:0000256" key="8">
    <source>
        <dbReference type="ARBA" id="ARBA00023242"/>
    </source>
</evidence>
<keyword evidence="4" id="KW-0805">Transcription regulation</keyword>
<keyword evidence="6" id="KW-0010">Activator</keyword>
<evidence type="ECO:0000256" key="2">
    <source>
        <dbReference type="ARBA" id="ARBA00006569"/>
    </source>
</evidence>
<comment type="function">
    <text evidence="9">Segment polarity protein. Functions together with arm to transduce the Wingless (Wg) signal in embryos and in developing adult tissues. Acts as a transcriptional activator, but in the absence of arm, it binds to gro and acts as a transcriptional repressor of wg-responsive genes.</text>
</comment>
<feature type="DNA-binding region" description="HMG box" evidence="12">
    <location>
        <begin position="159"/>
        <end position="227"/>
    </location>
</feature>
<comment type="subunit">
    <text evidence="10">Binds to the beta-catenin homolog arm or to gro.</text>
</comment>
<evidence type="ECO:0000256" key="10">
    <source>
        <dbReference type="ARBA" id="ARBA00061799"/>
    </source>
</evidence>
<dbReference type="GO" id="GO:0000785">
    <property type="term" value="C:chromatin"/>
    <property type="evidence" value="ECO:0007669"/>
    <property type="project" value="TreeGrafter"/>
</dbReference>
<dbReference type="GO" id="GO:1990907">
    <property type="term" value="C:beta-catenin-TCF complex"/>
    <property type="evidence" value="ECO:0007669"/>
    <property type="project" value="TreeGrafter"/>
</dbReference>
<evidence type="ECO:0000313" key="15">
    <source>
        <dbReference type="EMBL" id="TRY63530.1"/>
    </source>
</evidence>
<evidence type="ECO:0000256" key="1">
    <source>
        <dbReference type="ARBA" id="ARBA00004123"/>
    </source>
</evidence>
<dbReference type="STRING" id="6832.A0A553NDL0"/>
<feature type="domain" description="HMG box" evidence="14">
    <location>
        <begin position="159"/>
        <end position="227"/>
    </location>
</feature>
<dbReference type="GO" id="GO:0045892">
    <property type="term" value="P:negative regulation of DNA-templated transcription"/>
    <property type="evidence" value="ECO:0007669"/>
    <property type="project" value="UniProtKB-ARBA"/>
</dbReference>
<dbReference type="GO" id="GO:0001222">
    <property type="term" value="F:transcription corepressor binding"/>
    <property type="evidence" value="ECO:0007669"/>
    <property type="project" value="UniProtKB-ARBA"/>
</dbReference>
<dbReference type="SUPFAM" id="SSF47095">
    <property type="entry name" value="HMG-box"/>
    <property type="match status" value="1"/>
</dbReference>
<evidence type="ECO:0000256" key="9">
    <source>
        <dbReference type="ARBA" id="ARBA00053480"/>
    </source>
</evidence>
<keyword evidence="3" id="KW-0879">Wnt signaling pathway</keyword>
<feature type="compositionally biased region" description="Basic and acidic residues" evidence="13">
    <location>
        <begin position="131"/>
        <end position="146"/>
    </location>
</feature>
<accession>A0A553NDL0</accession>
<protein>
    <recommendedName>
        <fullName evidence="11">dTCF</fullName>
    </recommendedName>
</protein>
<evidence type="ECO:0000256" key="11">
    <source>
        <dbReference type="ARBA" id="ARBA00080285"/>
    </source>
</evidence>
<evidence type="ECO:0000256" key="4">
    <source>
        <dbReference type="ARBA" id="ARBA00023015"/>
    </source>
</evidence>
<evidence type="ECO:0000256" key="5">
    <source>
        <dbReference type="ARBA" id="ARBA00023125"/>
    </source>
</evidence>
<feature type="region of interest" description="Disordered" evidence="13">
    <location>
        <begin position="276"/>
        <end position="315"/>
    </location>
</feature>
<dbReference type="GO" id="GO:0007435">
    <property type="term" value="P:salivary gland morphogenesis"/>
    <property type="evidence" value="ECO:0007669"/>
    <property type="project" value="UniProtKB-ARBA"/>
</dbReference>
<keyword evidence="16" id="KW-1185">Reference proteome</keyword>
<proteinExistence type="inferred from homology"/>
<evidence type="ECO:0000256" key="7">
    <source>
        <dbReference type="ARBA" id="ARBA00023163"/>
    </source>
</evidence>
<dbReference type="AlphaFoldDB" id="A0A553NDL0"/>
<dbReference type="GO" id="GO:0010628">
    <property type="term" value="P:positive regulation of gene expression"/>
    <property type="evidence" value="ECO:0007669"/>
    <property type="project" value="UniProtKB-ARBA"/>
</dbReference>
<feature type="compositionally biased region" description="Basic residues" evidence="13">
    <location>
        <begin position="281"/>
        <end position="290"/>
    </location>
</feature>
<dbReference type="GO" id="GO:0000978">
    <property type="term" value="F:RNA polymerase II cis-regulatory region sequence-specific DNA binding"/>
    <property type="evidence" value="ECO:0007669"/>
    <property type="project" value="TreeGrafter"/>
</dbReference>
<dbReference type="GO" id="GO:0019900">
    <property type="term" value="F:kinase binding"/>
    <property type="evidence" value="ECO:0007669"/>
    <property type="project" value="UniProtKB-ARBA"/>
</dbReference>